<name>A0ACC0J8K5_CHOFU</name>
<keyword evidence="2" id="KW-1185">Reference proteome</keyword>
<reference evidence="1 2" key="1">
    <citation type="journal article" date="2022" name="Genome Biol. Evol.">
        <title>The Spruce Budworm Genome: Reconstructing the Evolutionary History of Antifreeze Proteins.</title>
        <authorList>
            <person name="Beliveau C."/>
            <person name="Gagne P."/>
            <person name="Picq S."/>
            <person name="Vernygora O."/>
            <person name="Keeling C.I."/>
            <person name="Pinkney K."/>
            <person name="Doucet D."/>
            <person name="Wen F."/>
            <person name="Johnston J.S."/>
            <person name="Maaroufi H."/>
            <person name="Boyle B."/>
            <person name="Laroche J."/>
            <person name="Dewar K."/>
            <person name="Juretic N."/>
            <person name="Blackburn G."/>
            <person name="Nisole A."/>
            <person name="Brunet B."/>
            <person name="Brandao M."/>
            <person name="Lumley L."/>
            <person name="Duan J."/>
            <person name="Quan G."/>
            <person name="Lucarotti C.J."/>
            <person name="Roe A.D."/>
            <person name="Sperling F.A.H."/>
            <person name="Levesque R.C."/>
            <person name="Cusson M."/>
        </authorList>
    </citation>
    <scope>NUCLEOTIDE SEQUENCE [LARGE SCALE GENOMIC DNA]</scope>
    <source>
        <strain evidence="1">Glfc:IPQL:Cfum</strain>
    </source>
</reference>
<sequence length="935" mass="105392">MKVVFVATLKRRNTTPSGQKSERKNICWCLAVPSSNDSRHWSVTPERRRGAHAWRYELRVSHRRKYSNNLRESRPSKRNHSGFPVIASDQQISQWLEELNDEGDFSDVDDSVEDPDFVADAVEVAEPDSGPTIQEVSDGSTTSGNESSDYEDNLPLSLRANSARGRGVTNYIGKNGYLWSKTEFARTSRTPAHNIVHVSRPTEPPAFQNFYEIWSKIFDLEMVNRLVIYTNKKLRSYREQFRNSGRGELKDTNETEILSLLGLLYYSAVFKCNNADANYLFATDGTGHEIFRCVMSKYRFCTLLNCLRLDDGADRQERLKTDPLAAVSWFFNKFVKNSQQNFTPGPNTCIDEMLIPFKGRCKFIIYMPKKPAKYGIKVVILCDSETFYAYNAYIYSGKNSDGEGLSEAERNLAIPTQSVLRLVKPIEKSNRNVTADNWFSSIQPNKSRELGSSLYGFTKDFTLLSYVPKKNKAVILISSSHHVKSSDEITNKPTMIMDYNHTKGGVDEIDKKCSVYSSSRKTRRWPMTIFYRILDLAGTNAYVLYKGCLGTKLRRGEFLKSLARELVLPSLQQRVYNDRLPRELRLRIKRVFGNDLPLPPPQPAPGPSDRKICTICPARLKRKTRFACCACNRAVCLQCSEHEHANRRLPQHAHYAPPLCSHDCPVLYCPVGQSCEQSREITFNMSGAVMLSSIIVDVIIGGFRSGLTCLTLRIKGHHGLACTKSAGRLSCHACLTDIFRRALASINVPSTFEPVGLARDDSKRPVGMTLVPWQMGRPIILDATCVDTLAPSHLAMTSLKAGAAAATAETAQCRKYENLANNFIFAAFAVERLYTGVLDILAVASARRVATTALYVESNNDRNESKHDISAMVLSRVYLLVFWISWLQHQAENSIILRSYIAYEPLPTEATRGLWGRPMSNNGRPVADVMMMMIL</sequence>
<organism evidence="1 2">
    <name type="scientific">Choristoneura fumiferana</name>
    <name type="common">Spruce budworm moth</name>
    <name type="synonym">Archips fumiferana</name>
    <dbReference type="NCBI Taxonomy" id="7141"/>
    <lineage>
        <taxon>Eukaryota</taxon>
        <taxon>Metazoa</taxon>
        <taxon>Ecdysozoa</taxon>
        <taxon>Arthropoda</taxon>
        <taxon>Hexapoda</taxon>
        <taxon>Insecta</taxon>
        <taxon>Pterygota</taxon>
        <taxon>Neoptera</taxon>
        <taxon>Endopterygota</taxon>
        <taxon>Lepidoptera</taxon>
        <taxon>Glossata</taxon>
        <taxon>Ditrysia</taxon>
        <taxon>Tortricoidea</taxon>
        <taxon>Tortricidae</taxon>
        <taxon>Tortricinae</taxon>
        <taxon>Choristoneura</taxon>
    </lineage>
</organism>
<dbReference type="Proteomes" id="UP001064048">
    <property type="component" value="Chromosome 14"/>
</dbReference>
<accession>A0ACC0J8K5</accession>
<comment type="caution">
    <text evidence="1">The sequence shown here is derived from an EMBL/GenBank/DDBJ whole genome shotgun (WGS) entry which is preliminary data.</text>
</comment>
<dbReference type="EMBL" id="CM046114">
    <property type="protein sequence ID" value="KAI8420457.1"/>
    <property type="molecule type" value="Genomic_DNA"/>
</dbReference>
<evidence type="ECO:0000313" key="1">
    <source>
        <dbReference type="EMBL" id="KAI8420457.1"/>
    </source>
</evidence>
<protein>
    <submittedName>
        <fullName evidence="1">Uncharacterized protein</fullName>
    </submittedName>
</protein>
<evidence type="ECO:0000313" key="2">
    <source>
        <dbReference type="Proteomes" id="UP001064048"/>
    </source>
</evidence>
<proteinExistence type="predicted"/>
<gene>
    <name evidence="1" type="ORF">MSG28_008945</name>
</gene>